<protein>
    <submittedName>
        <fullName evidence="1">Uncharacterized protein</fullName>
    </submittedName>
</protein>
<dbReference type="Proteomes" id="UP001279734">
    <property type="component" value="Unassembled WGS sequence"/>
</dbReference>
<name>A0AAD3SQB3_NEPGR</name>
<organism evidence="1 2">
    <name type="scientific">Nepenthes gracilis</name>
    <name type="common">Slender pitcher plant</name>
    <dbReference type="NCBI Taxonomy" id="150966"/>
    <lineage>
        <taxon>Eukaryota</taxon>
        <taxon>Viridiplantae</taxon>
        <taxon>Streptophyta</taxon>
        <taxon>Embryophyta</taxon>
        <taxon>Tracheophyta</taxon>
        <taxon>Spermatophyta</taxon>
        <taxon>Magnoliopsida</taxon>
        <taxon>eudicotyledons</taxon>
        <taxon>Gunneridae</taxon>
        <taxon>Pentapetalae</taxon>
        <taxon>Caryophyllales</taxon>
        <taxon>Nepenthaceae</taxon>
        <taxon>Nepenthes</taxon>
    </lineage>
</organism>
<comment type="caution">
    <text evidence="1">The sequence shown here is derived from an EMBL/GenBank/DDBJ whole genome shotgun (WGS) entry which is preliminary data.</text>
</comment>
<dbReference type="AlphaFoldDB" id="A0AAD3SQB3"/>
<evidence type="ECO:0000313" key="1">
    <source>
        <dbReference type="EMBL" id="GMH14591.1"/>
    </source>
</evidence>
<reference evidence="1" key="1">
    <citation type="submission" date="2023-05" db="EMBL/GenBank/DDBJ databases">
        <title>Nepenthes gracilis genome sequencing.</title>
        <authorList>
            <person name="Fukushima K."/>
        </authorList>
    </citation>
    <scope>NUCLEOTIDE SEQUENCE</scope>
    <source>
        <strain evidence="1">SING2019-196</strain>
    </source>
</reference>
<proteinExistence type="predicted"/>
<accession>A0AAD3SQB3</accession>
<gene>
    <name evidence="1" type="ORF">Nepgr_016432</name>
</gene>
<keyword evidence="2" id="KW-1185">Reference proteome</keyword>
<evidence type="ECO:0000313" key="2">
    <source>
        <dbReference type="Proteomes" id="UP001279734"/>
    </source>
</evidence>
<sequence>MVREGIWPRNLASTAETGVKIAGAVSTSNTFAALQSLEESILPECMDEALDNEVSSHTSISSTAPVATVPVT</sequence>
<dbReference type="EMBL" id="BSYO01000014">
    <property type="protein sequence ID" value="GMH14591.1"/>
    <property type="molecule type" value="Genomic_DNA"/>
</dbReference>